<protein>
    <submittedName>
        <fullName evidence="1">Uncharacterized protein</fullName>
    </submittedName>
</protein>
<dbReference type="AlphaFoldDB" id="A0A6G1Q708"/>
<proteinExistence type="predicted"/>
<sequence length="80" mass="9297">MQQQEECSFLQRQHYFINLMLITIHLHKGMKLEKPPILFFSITLNSRNPTRCAACSKLYIVFRSQRAATILKPEKISAAC</sequence>
<evidence type="ECO:0000313" key="2">
    <source>
        <dbReference type="Proteomes" id="UP000503349"/>
    </source>
</evidence>
<keyword evidence="2" id="KW-1185">Reference proteome</keyword>
<dbReference type="EMBL" id="CM015724">
    <property type="protein sequence ID" value="KAF3698048.1"/>
    <property type="molecule type" value="Genomic_DNA"/>
</dbReference>
<organism evidence="1 2">
    <name type="scientific">Channa argus</name>
    <name type="common">Northern snakehead</name>
    <name type="synonym">Ophicephalus argus</name>
    <dbReference type="NCBI Taxonomy" id="215402"/>
    <lineage>
        <taxon>Eukaryota</taxon>
        <taxon>Metazoa</taxon>
        <taxon>Chordata</taxon>
        <taxon>Craniata</taxon>
        <taxon>Vertebrata</taxon>
        <taxon>Euteleostomi</taxon>
        <taxon>Actinopterygii</taxon>
        <taxon>Neopterygii</taxon>
        <taxon>Teleostei</taxon>
        <taxon>Neoteleostei</taxon>
        <taxon>Acanthomorphata</taxon>
        <taxon>Anabantaria</taxon>
        <taxon>Anabantiformes</taxon>
        <taxon>Channoidei</taxon>
        <taxon>Channidae</taxon>
        <taxon>Channa</taxon>
    </lineage>
</organism>
<evidence type="ECO:0000313" key="1">
    <source>
        <dbReference type="EMBL" id="KAF3698048.1"/>
    </source>
</evidence>
<accession>A0A6G1Q708</accession>
<reference evidence="1 2" key="1">
    <citation type="submission" date="2019-02" db="EMBL/GenBank/DDBJ databases">
        <title>Opniocepnalus argus genome.</title>
        <authorList>
            <person name="Zhou C."/>
            <person name="Xiao S."/>
        </authorList>
    </citation>
    <scope>NUCLEOTIDE SEQUENCE [LARGE SCALE GENOMIC DNA]</scope>
    <source>
        <strain evidence="1">OARG1902GOOAL</strain>
        <tissue evidence="1">Muscle</tissue>
    </source>
</reference>
<reference evidence="2" key="2">
    <citation type="submission" date="2019-02" db="EMBL/GenBank/DDBJ databases">
        <title>Opniocepnalus argus Var Kimnra genome.</title>
        <authorList>
            <person name="Zhou C."/>
            <person name="Xiao S."/>
        </authorList>
    </citation>
    <scope>NUCLEOTIDE SEQUENCE [LARGE SCALE GENOMIC DNA]</scope>
</reference>
<name>A0A6G1Q708_CHAAH</name>
<dbReference type="Proteomes" id="UP000503349">
    <property type="component" value="Chromosome 13"/>
</dbReference>
<gene>
    <name evidence="1" type="ORF">EXN66_Car013729</name>
</gene>